<keyword evidence="4" id="KW-1133">Transmembrane helix</keyword>
<evidence type="ECO:0000256" key="6">
    <source>
        <dbReference type="SAM" id="MobiDB-lite"/>
    </source>
</evidence>
<dbReference type="OrthoDB" id="6730379at2759"/>
<evidence type="ECO:0000313" key="7">
    <source>
        <dbReference type="EMBL" id="KPI38314.1"/>
    </source>
</evidence>
<proteinExistence type="predicted"/>
<keyword evidence="2" id="KW-0813">Transport</keyword>
<dbReference type="PANTHER" id="PTHR43791:SF36">
    <property type="entry name" value="TRANSPORTER, PUTATIVE (AFU_ORTHOLOGUE AFUA_6G08340)-RELATED"/>
    <property type="match status" value="1"/>
</dbReference>
<dbReference type="Proteomes" id="UP000038010">
    <property type="component" value="Unassembled WGS sequence"/>
</dbReference>
<dbReference type="Gene3D" id="1.20.1250.20">
    <property type="entry name" value="MFS general substrate transporter like domains"/>
    <property type="match status" value="1"/>
</dbReference>
<keyword evidence="3" id="KW-0812">Transmembrane</keyword>
<evidence type="ECO:0000313" key="8">
    <source>
        <dbReference type="Proteomes" id="UP000038010"/>
    </source>
</evidence>
<dbReference type="GO" id="GO:0022857">
    <property type="term" value="F:transmembrane transporter activity"/>
    <property type="evidence" value="ECO:0007669"/>
    <property type="project" value="TreeGrafter"/>
</dbReference>
<organism evidence="7 8">
    <name type="scientific">Cyphellophora attinorum</name>
    <dbReference type="NCBI Taxonomy" id="1664694"/>
    <lineage>
        <taxon>Eukaryota</taxon>
        <taxon>Fungi</taxon>
        <taxon>Dikarya</taxon>
        <taxon>Ascomycota</taxon>
        <taxon>Pezizomycotina</taxon>
        <taxon>Eurotiomycetes</taxon>
        <taxon>Chaetothyriomycetidae</taxon>
        <taxon>Chaetothyriales</taxon>
        <taxon>Cyphellophoraceae</taxon>
        <taxon>Cyphellophora</taxon>
    </lineage>
</organism>
<dbReference type="GeneID" id="28732791"/>
<dbReference type="AlphaFoldDB" id="A0A0N1HM77"/>
<keyword evidence="8" id="KW-1185">Reference proteome</keyword>
<gene>
    <name evidence="7" type="ORF">AB675_12013</name>
</gene>
<keyword evidence="5" id="KW-0472">Membrane</keyword>
<dbReference type="PANTHER" id="PTHR43791">
    <property type="entry name" value="PERMEASE-RELATED"/>
    <property type="match status" value="1"/>
</dbReference>
<comment type="subcellular location">
    <subcellularLocation>
        <location evidence="1">Membrane</location>
        <topology evidence="1">Multi-pass membrane protein</topology>
    </subcellularLocation>
</comment>
<dbReference type="STRING" id="1664694.A0A0N1HM77"/>
<name>A0A0N1HM77_9EURO</name>
<dbReference type="SUPFAM" id="SSF103473">
    <property type="entry name" value="MFS general substrate transporter"/>
    <property type="match status" value="1"/>
</dbReference>
<protein>
    <submittedName>
        <fullName evidence="7">Allantoate permease</fullName>
    </submittedName>
</protein>
<dbReference type="GO" id="GO:0016020">
    <property type="term" value="C:membrane"/>
    <property type="evidence" value="ECO:0007669"/>
    <property type="project" value="UniProtKB-SubCell"/>
</dbReference>
<comment type="caution">
    <text evidence="7">The sequence shown here is derived from an EMBL/GenBank/DDBJ whole genome shotgun (WGS) entry which is preliminary data.</text>
</comment>
<evidence type="ECO:0000256" key="1">
    <source>
        <dbReference type="ARBA" id="ARBA00004141"/>
    </source>
</evidence>
<evidence type="ECO:0000256" key="5">
    <source>
        <dbReference type="ARBA" id="ARBA00023136"/>
    </source>
</evidence>
<sequence>MGKSELGGFAATDHSPSLEQTIPDNAPVLPQKYADESYKLFSKVQVNDPTPEEARIIRNKCLWRILPFLCIGYHLMYVDKQTLGSSAILGILQDAHLNANQYNWLSSIFYFGYGQSQFLEWLPATPAQVASIVVTVTIEA</sequence>
<evidence type="ECO:0000256" key="2">
    <source>
        <dbReference type="ARBA" id="ARBA00022448"/>
    </source>
</evidence>
<dbReference type="RefSeq" id="XP_017998277.1">
    <property type="nucleotide sequence ID" value="XM_018140910.1"/>
</dbReference>
<evidence type="ECO:0000256" key="4">
    <source>
        <dbReference type="ARBA" id="ARBA00022989"/>
    </source>
</evidence>
<dbReference type="EMBL" id="LFJN01000019">
    <property type="protein sequence ID" value="KPI38314.1"/>
    <property type="molecule type" value="Genomic_DNA"/>
</dbReference>
<evidence type="ECO:0000256" key="3">
    <source>
        <dbReference type="ARBA" id="ARBA00022692"/>
    </source>
</evidence>
<dbReference type="InterPro" id="IPR036259">
    <property type="entry name" value="MFS_trans_sf"/>
</dbReference>
<dbReference type="VEuPathDB" id="FungiDB:AB675_12013"/>
<reference evidence="7 8" key="1">
    <citation type="submission" date="2015-06" db="EMBL/GenBank/DDBJ databases">
        <title>Draft genome of the ant-associated black yeast Phialophora attae CBS 131958.</title>
        <authorList>
            <person name="Moreno L.F."/>
            <person name="Stielow B.J."/>
            <person name="de Hoog S."/>
            <person name="Vicente V.A."/>
            <person name="Weiss V.A."/>
            <person name="de Vries M."/>
            <person name="Cruz L.M."/>
            <person name="Souza E.M."/>
        </authorList>
    </citation>
    <scope>NUCLEOTIDE SEQUENCE [LARGE SCALE GENOMIC DNA]</scope>
    <source>
        <strain evidence="7 8">CBS 131958</strain>
    </source>
</reference>
<accession>A0A0N1HM77</accession>
<feature type="region of interest" description="Disordered" evidence="6">
    <location>
        <begin position="1"/>
        <end position="21"/>
    </location>
</feature>